<dbReference type="InterPro" id="IPR024410">
    <property type="entry name" value="Phage_TAC_12"/>
</dbReference>
<proteinExistence type="predicted"/>
<dbReference type="Pfam" id="PF12363">
    <property type="entry name" value="Phage_TAC_12"/>
    <property type="match status" value="1"/>
</dbReference>
<sequence>MQITIGKKNIDLNFGVRFVRELDKLAGMEIEVQGIKQKFGMGLSVTLPALQQFDPATLSDVIYCAAWDNKPRPTQKAIDDYIDSDADLDKLFDEVLDELQKANAVKGTISRMAKNKKA</sequence>
<comment type="caution">
    <text evidence="1">The sequence shown here is derived from an EMBL/GenBank/DDBJ whole genome shotgun (WGS) entry which is preliminary data.</text>
</comment>
<evidence type="ECO:0000313" key="1">
    <source>
        <dbReference type="EMBL" id="MBB1086371.1"/>
    </source>
</evidence>
<accession>A0A7W3YCQ3</accession>
<gene>
    <name evidence="1" type="ORF">H5R63_06200</name>
</gene>
<dbReference type="EMBL" id="JACIUY010000059">
    <property type="protein sequence ID" value="MBB1086371.1"/>
    <property type="molecule type" value="Genomic_DNA"/>
</dbReference>
<dbReference type="AlphaFoldDB" id="A0A7W3YCQ3"/>
<protein>
    <submittedName>
        <fullName evidence="1">Tail assembly chaperone</fullName>
    </submittedName>
</protein>
<name>A0A7W3YCQ3_9LACO</name>
<dbReference type="Proteomes" id="UP000518255">
    <property type="component" value="Unassembled WGS sequence"/>
</dbReference>
<dbReference type="RefSeq" id="WP_182581245.1">
    <property type="nucleotide sequence ID" value="NZ_JACIUY010000059.1"/>
</dbReference>
<evidence type="ECO:0000313" key="2">
    <source>
        <dbReference type="Proteomes" id="UP000518255"/>
    </source>
</evidence>
<reference evidence="1 2" key="1">
    <citation type="submission" date="2020-07" db="EMBL/GenBank/DDBJ databases">
        <title>Description of Limosilactobacillus balticus sp. nov., Limosilactobacillus agrestis sp. nov., Limosilactobacillus albertensis sp. nov., Limosilactobacillus rudii sp. nov., Limosilactobacillus fastidiosus sp. nov., five novel Limosilactobacillus species isolated from the vertebrate gastrointestinal tract, and proposal of 6 subspecies of Limosilactobacillus reuteri adapted to the gastrointestinal tract of specific vertebrate hosts.</title>
        <authorList>
            <person name="Li F."/>
            <person name="Cheng C."/>
            <person name="Zheng J."/>
            <person name="Quevedo R.M."/>
            <person name="Li J."/>
            <person name="Roos S."/>
            <person name="Gaenzle M.G."/>
            <person name="Walter J."/>
        </authorList>
    </citation>
    <scope>NUCLEOTIDE SEQUENCE [LARGE SCALE GENOMIC DNA]</scope>
    <source>
        <strain evidence="1 2">WF-MA3-C</strain>
    </source>
</reference>
<organism evidence="1 2">
    <name type="scientific">Limosilactobacillus fastidiosus</name>
    <dbReference type="NCBI Taxonomy" id="2759855"/>
    <lineage>
        <taxon>Bacteria</taxon>
        <taxon>Bacillati</taxon>
        <taxon>Bacillota</taxon>
        <taxon>Bacilli</taxon>
        <taxon>Lactobacillales</taxon>
        <taxon>Lactobacillaceae</taxon>
        <taxon>Limosilactobacillus</taxon>
    </lineage>
</organism>